<evidence type="ECO:0000313" key="1">
    <source>
        <dbReference type="EMBL" id="GFA88285.1"/>
    </source>
</evidence>
<reference evidence="1" key="1">
    <citation type="journal article" date="2019" name="Sci. Rep.">
        <title>Draft genome of Tanacetum cinerariifolium, the natural source of mosquito coil.</title>
        <authorList>
            <person name="Yamashiro T."/>
            <person name="Shiraishi A."/>
            <person name="Satake H."/>
            <person name="Nakayama K."/>
        </authorList>
    </citation>
    <scope>NUCLEOTIDE SEQUENCE</scope>
</reference>
<protein>
    <submittedName>
        <fullName evidence="1">Splicing factor</fullName>
    </submittedName>
</protein>
<name>A0A699KFC5_TANCI</name>
<sequence>MLFQAEDEKAWEKYASEFREYELRDWDDRLEDAVGVMLSVNDEISEFKDSVQQDQGLDPVLPVIPDSKEIPTQESHVVKKTENREKGEEGCIKKAPPFRIFVKNRGRSERIAKLQGKDFKLDEVGTGSTAEKAFDVE</sequence>
<comment type="caution">
    <text evidence="1">The sequence shown here is derived from an EMBL/GenBank/DDBJ whole genome shotgun (WGS) entry which is preliminary data.</text>
</comment>
<accession>A0A699KFC5</accession>
<proteinExistence type="predicted"/>
<gene>
    <name evidence="1" type="ORF">Tci_660257</name>
</gene>
<dbReference type="EMBL" id="BKCJ010506771">
    <property type="protein sequence ID" value="GFA88285.1"/>
    <property type="molecule type" value="Genomic_DNA"/>
</dbReference>
<organism evidence="1">
    <name type="scientific">Tanacetum cinerariifolium</name>
    <name type="common">Dalmatian daisy</name>
    <name type="synonym">Chrysanthemum cinerariifolium</name>
    <dbReference type="NCBI Taxonomy" id="118510"/>
    <lineage>
        <taxon>Eukaryota</taxon>
        <taxon>Viridiplantae</taxon>
        <taxon>Streptophyta</taxon>
        <taxon>Embryophyta</taxon>
        <taxon>Tracheophyta</taxon>
        <taxon>Spermatophyta</taxon>
        <taxon>Magnoliopsida</taxon>
        <taxon>eudicotyledons</taxon>
        <taxon>Gunneridae</taxon>
        <taxon>Pentapetalae</taxon>
        <taxon>asterids</taxon>
        <taxon>campanulids</taxon>
        <taxon>Asterales</taxon>
        <taxon>Asteraceae</taxon>
        <taxon>Asteroideae</taxon>
        <taxon>Anthemideae</taxon>
        <taxon>Anthemidinae</taxon>
        <taxon>Tanacetum</taxon>
    </lineage>
</organism>
<dbReference type="AlphaFoldDB" id="A0A699KFC5"/>